<evidence type="ECO:0000256" key="1">
    <source>
        <dbReference type="ARBA" id="ARBA00002190"/>
    </source>
</evidence>
<protein>
    <recommendedName>
        <fullName evidence="6">Mutator family transposase</fullName>
    </recommendedName>
</protein>
<evidence type="ECO:0000313" key="8">
    <source>
        <dbReference type="Proteomes" id="UP000235405"/>
    </source>
</evidence>
<name>A0A2N7CHN4_VIBSP</name>
<dbReference type="Pfam" id="PF00872">
    <property type="entry name" value="Transposase_mut"/>
    <property type="match status" value="1"/>
</dbReference>
<proteinExistence type="inferred from homology"/>
<keyword evidence="4 6" id="KW-0238">DNA-binding</keyword>
<dbReference type="Proteomes" id="UP000235405">
    <property type="component" value="Unassembled WGS sequence"/>
</dbReference>
<dbReference type="EMBL" id="MCSW01000100">
    <property type="protein sequence ID" value="PMF26359.1"/>
    <property type="molecule type" value="Genomic_DNA"/>
</dbReference>
<dbReference type="PANTHER" id="PTHR33217">
    <property type="entry name" value="TRANSPOSASE FOR INSERTION SEQUENCE ELEMENT IS1081"/>
    <property type="match status" value="1"/>
</dbReference>
<evidence type="ECO:0000256" key="2">
    <source>
        <dbReference type="ARBA" id="ARBA00010961"/>
    </source>
</evidence>
<keyword evidence="5 6" id="KW-0233">DNA recombination</keyword>
<organism evidence="7 8">
    <name type="scientific">Vibrio splendidus</name>
    <dbReference type="NCBI Taxonomy" id="29497"/>
    <lineage>
        <taxon>Bacteria</taxon>
        <taxon>Pseudomonadati</taxon>
        <taxon>Pseudomonadota</taxon>
        <taxon>Gammaproteobacteria</taxon>
        <taxon>Vibrionales</taxon>
        <taxon>Vibrionaceae</taxon>
        <taxon>Vibrio</taxon>
    </lineage>
</organism>
<dbReference type="GO" id="GO:0003677">
    <property type="term" value="F:DNA binding"/>
    <property type="evidence" value="ECO:0007669"/>
    <property type="project" value="UniProtKB-UniRule"/>
</dbReference>
<dbReference type="GO" id="GO:0004803">
    <property type="term" value="F:transposase activity"/>
    <property type="evidence" value="ECO:0007669"/>
    <property type="project" value="UniProtKB-UniRule"/>
</dbReference>
<comment type="function">
    <text evidence="1 6">Required for the transposition of the insertion element.</text>
</comment>
<comment type="similarity">
    <text evidence="2 6">Belongs to the transposase mutator family.</text>
</comment>
<evidence type="ECO:0000256" key="4">
    <source>
        <dbReference type="ARBA" id="ARBA00023125"/>
    </source>
</evidence>
<evidence type="ECO:0000256" key="6">
    <source>
        <dbReference type="RuleBase" id="RU365089"/>
    </source>
</evidence>
<evidence type="ECO:0000256" key="3">
    <source>
        <dbReference type="ARBA" id="ARBA00022578"/>
    </source>
</evidence>
<dbReference type="GO" id="GO:0006313">
    <property type="term" value="P:DNA transposition"/>
    <property type="evidence" value="ECO:0007669"/>
    <property type="project" value="UniProtKB-UniRule"/>
</dbReference>
<accession>A0A2N7CHN4</accession>
<dbReference type="PANTHER" id="PTHR33217:SF5">
    <property type="entry name" value="MUTATOR FAMILY TRANSPOSASE"/>
    <property type="match status" value="1"/>
</dbReference>
<sequence length="63" mass="7303">MFKSRQDKRITNKSTFLALGVNTDGQKELMGMWIAENEGAKFWLSVLTELNQRGVPSNQRRQF</sequence>
<evidence type="ECO:0000256" key="5">
    <source>
        <dbReference type="ARBA" id="ARBA00023172"/>
    </source>
</evidence>
<dbReference type="InterPro" id="IPR001207">
    <property type="entry name" value="Transposase_mutator"/>
</dbReference>
<reference evidence="8" key="1">
    <citation type="submission" date="2016-07" db="EMBL/GenBank/DDBJ databases">
        <title>Nontailed viruses are major unrecognized killers of bacteria in the ocean.</title>
        <authorList>
            <person name="Kauffman K."/>
            <person name="Hussain F."/>
            <person name="Yang J."/>
            <person name="Arevalo P."/>
            <person name="Brown J."/>
            <person name="Cutler M."/>
            <person name="Kelly L."/>
            <person name="Polz M.F."/>
        </authorList>
    </citation>
    <scope>NUCLEOTIDE SEQUENCE [LARGE SCALE GENOMIC DNA]</scope>
    <source>
        <strain evidence="8">10N.286.54.F3</strain>
    </source>
</reference>
<comment type="caution">
    <text evidence="7">The sequence shown here is derived from an EMBL/GenBank/DDBJ whole genome shotgun (WGS) entry which is preliminary data.</text>
</comment>
<gene>
    <name evidence="7" type="ORF">BCV19_25330</name>
</gene>
<evidence type="ECO:0000313" key="7">
    <source>
        <dbReference type="EMBL" id="PMF26359.1"/>
    </source>
</evidence>
<keyword evidence="6" id="KW-0814">Transposable element</keyword>
<dbReference type="AlphaFoldDB" id="A0A2N7CHN4"/>
<keyword evidence="3 6" id="KW-0815">Transposition</keyword>